<evidence type="ECO:0000313" key="2">
    <source>
        <dbReference type="EMBL" id="GAA3924659.1"/>
    </source>
</evidence>
<feature type="region of interest" description="Disordered" evidence="1">
    <location>
        <begin position="73"/>
        <end position="93"/>
    </location>
</feature>
<organism evidence="2 3">
    <name type="scientific">Luteimonas lutimaris</name>
    <dbReference type="NCBI Taxonomy" id="698645"/>
    <lineage>
        <taxon>Bacteria</taxon>
        <taxon>Pseudomonadati</taxon>
        <taxon>Pseudomonadota</taxon>
        <taxon>Gammaproteobacteria</taxon>
        <taxon>Lysobacterales</taxon>
        <taxon>Lysobacteraceae</taxon>
        <taxon>Luteimonas</taxon>
    </lineage>
</organism>
<gene>
    <name evidence="2" type="ORF">GCM10022229_18160</name>
</gene>
<feature type="compositionally biased region" description="Basic and acidic residues" evidence="1">
    <location>
        <begin position="1"/>
        <end position="15"/>
    </location>
</feature>
<feature type="region of interest" description="Disordered" evidence="1">
    <location>
        <begin position="1"/>
        <end position="38"/>
    </location>
</feature>
<accession>A0ABP7MJG9</accession>
<reference evidence="3" key="1">
    <citation type="journal article" date="2019" name="Int. J. Syst. Evol. Microbiol.">
        <title>The Global Catalogue of Microorganisms (GCM) 10K type strain sequencing project: providing services to taxonomists for standard genome sequencing and annotation.</title>
        <authorList>
            <consortium name="The Broad Institute Genomics Platform"/>
            <consortium name="The Broad Institute Genome Sequencing Center for Infectious Disease"/>
            <person name="Wu L."/>
            <person name="Ma J."/>
        </authorList>
    </citation>
    <scope>NUCLEOTIDE SEQUENCE [LARGE SCALE GENOMIC DNA]</scope>
    <source>
        <strain evidence="3">JCM 16916</strain>
    </source>
</reference>
<proteinExistence type="predicted"/>
<dbReference type="Proteomes" id="UP001501727">
    <property type="component" value="Unassembled WGS sequence"/>
</dbReference>
<evidence type="ECO:0000256" key="1">
    <source>
        <dbReference type="SAM" id="MobiDB-lite"/>
    </source>
</evidence>
<name>A0ABP7MJG9_9GAMM</name>
<evidence type="ECO:0000313" key="3">
    <source>
        <dbReference type="Proteomes" id="UP001501727"/>
    </source>
</evidence>
<sequence length="113" mass="12810">MVDLLGRRNALERGHAQQHGRHHHDQADRQQQQRQPPLLHRFGCLDYAHWAGPGGKKSERPMRPRIPQHTIMAAAPYDGNRGARGPAGATLKAPPRERCVRPAKRVALIEWKL</sequence>
<comment type="caution">
    <text evidence="2">The sequence shown here is derived from an EMBL/GenBank/DDBJ whole genome shotgun (WGS) entry which is preliminary data.</text>
</comment>
<feature type="compositionally biased region" description="Low complexity" evidence="1">
    <location>
        <begin position="29"/>
        <end position="38"/>
    </location>
</feature>
<dbReference type="EMBL" id="BAAAZU010000009">
    <property type="protein sequence ID" value="GAA3924659.1"/>
    <property type="molecule type" value="Genomic_DNA"/>
</dbReference>
<protein>
    <submittedName>
        <fullName evidence="2">Uncharacterized protein</fullName>
    </submittedName>
</protein>
<keyword evidence="3" id="KW-1185">Reference proteome</keyword>